<name>A0A7C4PUF4_9CHLR</name>
<protein>
    <submittedName>
        <fullName evidence="2">DegV family protein</fullName>
    </submittedName>
</protein>
<dbReference type="PANTHER" id="PTHR33434:SF2">
    <property type="entry name" value="FATTY ACID-BINDING PROTEIN TM_1468"/>
    <property type="match status" value="1"/>
</dbReference>
<dbReference type="PANTHER" id="PTHR33434">
    <property type="entry name" value="DEGV DOMAIN-CONTAINING PROTEIN DR_1986-RELATED"/>
    <property type="match status" value="1"/>
</dbReference>
<dbReference type="EMBL" id="DSYK01000714">
    <property type="protein sequence ID" value="HGS23010.1"/>
    <property type="molecule type" value="Genomic_DNA"/>
</dbReference>
<keyword evidence="1" id="KW-0446">Lipid-binding</keyword>
<proteinExistence type="predicted"/>
<dbReference type="InterPro" id="IPR043168">
    <property type="entry name" value="DegV_C"/>
</dbReference>
<dbReference type="InterPro" id="IPR003797">
    <property type="entry name" value="DegV"/>
</dbReference>
<dbReference type="Pfam" id="PF02645">
    <property type="entry name" value="DegV"/>
    <property type="match status" value="1"/>
</dbReference>
<comment type="caution">
    <text evidence="2">The sequence shown here is derived from an EMBL/GenBank/DDBJ whole genome shotgun (WGS) entry which is preliminary data.</text>
</comment>
<sequence length="281" mass="30347">MVKIIADTTSCLPLELVKQAGIYYVPQIIVIGEETYRDDTEMNALEFLKRQRTSPVLPKTAAPGPAFYTPIYREIQEQGNSGVVLAPSAQVSGTLRGASVAAQDFPDLDIHVVDTELIAGGLGALVLEANRWAQAGLDAPTIVDRAKAMAKRHRVYFLVDTLDYLYKGGRIGAASHLVGSLLQMKPILTLKEGHVASLESQRTHKRALARLKEVVVSECPAGPESFLCVMHGDALEQAQALAQDLSSQLNIPVEQIPIYDLTPAILVHSGPGVLAVAFFVQ</sequence>
<gene>
    <name evidence="2" type="ORF">ENT37_14245</name>
</gene>
<dbReference type="InterPro" id="IPR050270">
    <property type="entry name" value="DegV_domain_contain"/>
</dbReference>
<organism evidence="2">
    <name type="scientific">Anaerolinea thermolimosa</name>
    <dbReference type="NCBI Taxonomy" id="229919"/>
    <lineage>
        <taxon>Bacteria</taxon>
        <taxon>Bacillati</taxon>
        <taxon>Chloroflexota</taxon>
        <taxon>Anaerolineae</taxon>
        <taxon>Anaerolineales</taxon>
        <taxon>Anaerolineaceae</taxon>
        <taxon>Anaerolinea</taxon>
    </lineage>
</organism>
<dbReference type="AlphaFoldDB" id="A0A7C4PUF4"/>
<evidence type="ECO:0000313" key="2">
    <source>
        <dbReference type="EMBL" id="HGS23010.1"/>
    </source>
</evidence>
<dbReference type="SUPFAM" id="SSF82549">
    <property type="entry name" value="DAK1/DegV-like"/>
    <property type="match status" value="1"/>
</dbReference>
<accession>A0A7C4PUF4</accession>
<dbReference type="NCBIfam" id="TIGR00762">
    <property type="entry name" value="DegV"/>
    <property type="match status" value="1"/>
</dbReference>
<dbReference type="PROSITE" id="PS51482">
    <property type="entry name" value="DEGV"/>
    <property type="match status" value="1"/>
</dbReference>
<dbReference type="GO" id="GO:0008289">
    <property type="term" value="F:lipid binding"/>
    <property type="evidence" value="ECO:0007669"/>
    <property type="project" value="UniProtKB-KW"/>
</dbReference>
<dbReference type="Gene3D" id="3.40.50.10170">
    <property type="match status" value="1"/>
</dbReference>
<evidence type="ECO:0000256" key="1">
    <source>
        <dbReference type="ARBA" id="ARBA00023121"/>
    </source>
</evidence>
<reference evidence="2" key="1">
    <citation type="journal article" date="2020" name="mSystems">
        <title>Genome- and Community-Level Interaction Insights into Carbon Utilization and Element Cycling Functions of Hydrothermarchaeota in Hydrothermal Sediment.</title>
        <authorList>
            <person name="Zhou Z."/>
            <person name="Liu Y."/>
            <person name="Xu W."/>
            <person name="Pan J."/>
            <person name="Luo Z.H."/>
            <person name="Li M."/>
        </authorList>
    </citation>
    <scope>NUCLEOTIDE SEQUENCE [LARGE SCALE GENOMIC DNA]</scope>
    <source>
        <strain evidence="2">SpSt-573</strain>
    </source>
</reference>
<dbReference type="Gene3D" id="3.30.1180.10">
    <property type="match status" value="1"/>
</dbReference>